<name>A0A9P3FI54_9PEZI</name>
<organism evidence="3 4">
    <name type="scientific">Cercospora kikuchii</name>
    <dbReference type="NCBI Taxonomy" id="84275"/>
    <lineage>
        <taxon>Eukaryota</taxon>
        <taxon>Fungi</taxon>
        <taxon>Dikarya</taxon>
        <taxon>Ascomycota</taxon>
        <taxon>Pezizomycotina</taxon>
        <taxon>Dothideomycetes</taxon>
        <taxon>Dothideomycetidae</taxon>
        <taxon>Mycosphaerellales</taxon>
        <taxon>Mycosphaerellaceae</taxon>
        <taxon>Cercospora</taxon>
    </lineage>
</organism>
<feature type="compositionally biased region" description="Basic and acidic residues" evidence="1">
    <location>
        <begin position="149"/>
        <end position="164"/>
    </location>
</feature>
<dbReference type="EMBL" id="BOLY01000008">
    <property type="protein sequence ID" value="GIZ48468.1"/>
    <property type="molecule type" value="Genomic_DNA"/>
</dbReference>
<comment type="caution">
    <text evidence="3">The sequence shown here is derived from an EMBL/GenBank/DDBJ whole genome shotgun (WGS) entry which is preliminary data.</text>
</comment>
<feature type="signal peptide" evidence="2">
    <location>
        <begin position="1"/>
        <end position="21"/>
    </location>
</feature>
<dbReference type="OrthoDB" id="3646058at2759"/>
<sequence length="298" mass="32543">MLMNSYIAAAVLAFCAAQTGAAPVAVPPPELLAEKNIAFQGFDPSTWTPAKRDAEAQWNTANKDGSVPDSFMQAVNKWQKAKNSGSSSSKSNNDKRDAGLFVANPDGSLPPKSQEALQRWNKQFGGQKRNALSVAVGPDGYIPPEVQEQLDRWDGRPGEEKRDALSVAVDPETGRISPEAQEQLDRWNKQFGYPAKRAAEEEESKQNLPQGPGVLDLKNGEYRPLMIQRREAEADPQVFSGLPSASWFKNYKVQQSKKNKKKNGKREAEAEAGSGKSSYISIPANAWAAALKKQKGGE</sequence>
<feature type="region of interest" description="Disordered" evidence="1">
    <location>
        <begin position="77"/>
        <end position="113"/>
    </location>
</feature>
<keyword evidence="4" id="KW-1185">Reference proteome</keyword>
<keyword evidence="2" id="KW-0732">Signal</keyword>
<feature type="chain" id="PRO_5040143946" evidence="2">
    <location>
        <begin position="22"/>
        <end position="298"/>
    </location>
</feature>
<reference evidence="3 4" key="1">
    <citation type="submission" date="2021-01" db="EMBL/GenBank/DDBJ databases">
        <title>Cercospora kikuchii MAFF 305040 whole genome shotgun sequence.</title>
        <authorList>
            <person name="Kashiwa T."/>
            <person name="Suzuki T."/>
        </authorList>
    </citation>
    <scope>NUCLEOTIDE SEQUENCE [LARGE SCALE GENOMIC DNA]</scope>
    <source>
        <strain evidence="3 4">MAFF 305040</strain>
    </source>
</reference>
<evidence type="ECO:0000256" key="1">
    <source>
        <dbReference type="SAM" id="MobiDB-lite"/>
    </source>
</evidence>
<feature type="region of interest" description="Disordered" evidence="1">
    <location>
        <begin position="250"/>
        <end position="276"/>
    </location>
</feature>
<dbReference type="Proteomes" id="UP000825890">
    <property type="component" value="Unassembled WGS sequence"/>
</dbReference>
<feature type="compositionally biased region" description="Basic residues" evidence="1">
    <location>
        <begin position="255"/>
        <end position="264"/>
    </location>
</feature>
<feature type="region of interest" description="Disordered" evidence="1">
    <location>
        <begin position="192"/>
        <end position="219"/>
    </location>
</feature>
<feature type="compositionally biased region" description="Low complexity" evidence="1">
    <location>
        <begin position="81"/>
        <end position="91"/>
    </location>
</feature>
<feature type="region of interest" description="Disordered" evidence="1">
    <location>
        <begin position="138"/>
        <end position="164"/>
    </location>
</feature>
<evidence type="ECO:0000313" key="3">
    <source>
        <dbReference type="EMBL" id="GIZ48468.1"/>
    </source>
</evidence>
<dbReference type="RefSeq" id="XP_044662955.1">
    <property type="nucleotide sequence ID" value="XM_044807020.1"/>
</dbReference>
<protein>
    <submittedName>
        <fullName evidence="3">Uncharacterized protein</fullName>
    </submittedName>
</protein>
<dbReference type="GeneID" id="68297102"/>
<dbReference type="AlphaFoldDB" id="A0A9P3FI54"/>
<gene>
    <name evidence="3" type="ORF">CKM354_001152700</name>
</gene>
<evidence type="ECO:0000256" key="2">
    <source>
        <dbReference type="SAM" id="SignalP"/>
    </source>
</evidence>
<accession>A0A9P3FI54</accession>
<evidence type="ECO:0000313" key="4">
    <source>
        <dbReference type="Proteomes" id="UP000825890"/>
    </source>
</evidence>
<proteinExistence type="predicted"/>